<dbReference type="AlphaFoldDB" id="A0A4S8M462"/>
<accession>A0A4S8M462</accession>
<reference evidence="2 3" key="1">
    <citation type="journal article" date="2019" name="Nat. Ecol. Evol.">
        <title>Megaphylogeny resolves global patterns of mushroom evolution.</title>
        <authorList>
            <person name="Varga T."/>
            <person name="Krizsan K."/>
            <person name="Foldi C."/>
            <person name="Dima B."/>
            <person name="Sanchez-Garcia M."/>
            <person name="Sanchez-Ramirez S."/>
            <person name="Szollosi G.J."/>
            <person name="Szarkandi J.G."/>
            <person name="Papp V."/>
            <person name="Albert L."/>
            <person name="Andreopoulos W."/>
            <person name="Angelini C."/>
            <person name="Antonin V."/>
            <person name="Barry K.W."/>
            <person name="Bougher N.L."/>
            <person name="Buchanan P."/>
            <person name="Buyck B."/>
            <person name="Bense V."/>
            <person name="Catcheside P."/>
            <person name="Chovatia M."/>
            <person name="Cooper J."/>
            <person name="Damon W."/>
            <person name="Desjardin D."/>
            <person name="Finy P."/>
            <person name="Geml J."/>
            <person name="Haridas S."/>
            <person name="Hughes K."/>
            <person name="Justo A."/>
            <person name="Karasinski D."/>
            <person name="Kautmanova I."/>
            <person name="Kiss B."/>
            <person name="Kocsube S."/>
            <person name="Kotiranta H."/>
            <person name="LaButti K.M."/>
            <person name="Lechner B.E."/>
            <person name="Liimatainen K."/>
            <person name="Lipzen A."/>
            <person name="Lukacs Z."/>
            <person name="Mihaltcheva S."/>
            <person name="Morgado L.N."/>
            <person name="Niskanen T."/>
            <person name="Noordeloos M.E."/>
            <person name="Ohm R.A."/>
            <person name="Ortiz-Santana B."/>
            <person name="Ovrebo C."/>
            <person name="Racz N."/>
            <person name="Riley R."/>
            <person name="Savchenko A."/>
            <person name="Shiryaev A."/>
            <person name="Soop K."/>
            <person name="Spirin V."/>
            <person name="Szebenyi C."/>
            <person name="Tomsovsky M."/>
            <person name="Tulloss R.E."/>
            <person name="Uehling J."/>
            <person name="Grigoriev I.V."/>
            <person name="Vagvolgyi C."/>
            <person name="Papp T."/>
            <person name="Martin F.M."/>
            <person name="Miettinen O."/>
            <person name="Hibbett D.S."/>
            <person name="Nagy L.G."/>
        </authorList>
    </citation>
    <scope>NUCLEOTIDE SEQUENCE [LARGE SCALE GENOMIC DNA]</scope>
    <source>
        <strain evidence="2 3">CBS 962.96</strain>
    </source>
</reference>
<feature type="signal peptide" evidence="1">
    <location>
        <begin position="1"/>
        <end position="18"/>
    </location>
</feature>
<evidence type="ECO:0000256" key="1">
    <source>
        <dbReference type="SAM" id="SignalP"/>
    </source>
</evidence>
<dbReference type="OrthoDB" id="4642857at2759"/>
<dbReference type="EMBL" id="ML179165">
    <property type="protein sequence ID" value="THU96976.1"/>
    <property type="molecule type" value="Genomic_DNA"/>
</dbReference>
<sequence length="114" mass="12067">MKLIFAASFLAIIHSAMAQDFLWRFYDNGGCDHGSPAGATFPPNNGPPGDGTFGDCFSAPVGINWSNLEVNVANLRVLAFCNINCQGAEIDNFDMNCNSPPAGCALGSFKAFVN</sequence>
<keyword evidence="1" id="KW-0732">Signal</keyword>
<protein>
    <submittedName>
        <fullName evidence="2">Uncharacterized protein</fullName>
    </submittedName>
</protein>
<proteinExistence type="predicted"/>
<dbReference type="Proteomes" id="UP000297245">
    <property type="component" value="Unassembled WGS sequence"/>
</dbReference>
<keyword evidence="3" id="KW-1185">Reference proteome</keyword>
<organism evidence="2 3">
    <name type="scientific">Dendrothele bispora (strain CBS 962.96)</name>
    <dbReference type="NCBI Taxonomy" id="1314807"/>
    <lineage>
        <taxon>Eukaryota</taxon>
        <taxon>Fungi</taxon>
        <taxon>Dikarya</taxon>
        <taxon>Basidiomycota</taxon>
        <taxon>Agaricomycotina</taxon>
        <taxon>Agaricomycetes</taxon>
        <taxon>Agaricomycetidae</taxon>
        <taxon>Agaricales</taxon>
        <taxon>Agaricales incertae sedis</taxon>
        <taxon>Dendrothele</taxon>
    </lineage>
</organism>
<feature type="chain" id="PRO_5020194989" evidence="1">
    <location>
        <begin position="19"/>
        <end position="114"/>
    </location>
</feature>
<evidence type="ECO:0000313" key="2">
    <source>
        <dbReference type="EMBL" id="THU96976.1"/>
    </source>
</evidence>
<gene>
    <name evidence="2" type="ORF">K435DRAFT_796908</name>
</gene>
<name>A0A4S8M462_DENBC</name>
<evidence type="ECO:0000313" key="3">
    <source>
        <dbReference type="Proteomes" id="UP000297245"/>
    </source>
</evidence>